<dbReference type="EMBL" id="CP017902">
    <property type="protein sequence ID" value="ARP19394.1"/>
    <property type="molecule type" value="Genomic_DNA"/>
</dbReference>
<evidence type="ECO:0000256" key="5">
    <source>
        <dbReference type="ARBA" id="ARBA00022692"/>
    </source>
</evidence>
<evidence type="ECO:0000256" key="8">
    <source>
        <dbReference type="ARBA" id="ARBA00022801"/>
    </source>
</evidence>
<dbReference type="GO" id="GO:0005524">
    <property type="term" value="F:ATP binding"/>
    <property type="evidence" value="ECO:0007669"/>
    <property type="project" value="UniProtKB-UniRule"/>
</dbReference>
<dbReference type="Pfam" id="PF00004">
    <property type="entry name" value="AAA"/>
    <property type="match status" value="1"/>
</dbReference>
<keyword evidence="10 15" id="KW-0067">ATP-binding</keyword>
<dbReference type="InterPro" id="IPR003959">
    <property type="entry name" value="ATPase_AAA_core"/>
</dbReference>
<dbReference type="InterPro" id="IPR003593">
    <property type="entry name" value="AAA+_ATPase"/>
</dbReference>
<feature type="binding site" evidence="15">
    <location>
        <position position="514"/>
    </location>
    <ligand>
        <name>Zn(2+)</name>
        <dbReference type="ChEBI" id="CHEBI:29105"/>
        <note>catalytic</note>
    </ligand>
</feature>
<dbReference type="InterPro" id="IPR037219">
    <property type="entry name" value="Peptidase_M41-like"/>
</dbReference>
<feature type="binding site" evidence="15">
    <location>
        <position position="440"/>
    </location>
    <ligand>
        <name>Zn(2+)</name>
        <dbReference type="ChEBI" id="CHEBI:29105"/>
        <note>catalytic</note>
    </ligand>
</feature>
<dbReference type="Pfam" id="PF17862">
    <property type="entry name" value="AAA_lid_3"/>
    <property type="match status" value="1"/>
</dbReference>
<dbReference type="GO" id="GO:0030163">
    <property type="term" value="P:protein catabolic process"/>
    <property type="evidence" value="ECO:0007669"/>
    <property type="project" value="UniProtKB-UniRule"/>
</dbReference>
<dbReference type="GO" id="GO:0004176">
    <property type="term" value="F:ATP-dependent peptidase activity"/>
    <property type="evidence" value="ECO:0007669"/>
    <property type="project" value="InterPro"/>
</dbReference>
<evidence type="ECO:0000259" key="18">
    <source>
        <dbReference type="SMART" id="SM00382"/>
    </source>
</evidence>
<comment type="subunit">
    <text evidence="15">Homohexamer.</text>
</comment>
<dbReference type="Gene3D" id="1.20.58.760">
    <property type="entry name" value="Peptidase M41"/>
    <property type="match status" value="1"/>
</dbReference>
<evidence type="ECO:0000256" key="7">
    <source>
        <dbReference type="ARBA" id="ARBA00022741"/>
    </source>
</evidence>
<comment type="similarity">
    <text evidence="14 15">In the central section; belongs to the AAA ATPase family.</text>
</comment>
<evidence type="ECO:0000256" key="16">
    <source>
        <dbReference type="RuleBase" id="RU003651"/>
    </source>
</evidence>
<keyword evidence="6 15" id="KW-0479">Metal-binding</keyword>
<gene>
    <name evidence="15 19" type="primary">ftsH</name>
    <name evidence="19" type="ORF">K05K4_25740</name>
</gene>
<dbReference type="FunFam" id="3.40.50.300:FF:000001">
    <property type="entry name" value="ATP-dependent zinc metalloprotease FtsH"/>
    <property type="match status" value="1"/>
</dbReference>
<feature type="transmembrane region" description="Helical" evidence="15">
    <location>
        <begin position="26"/>
        <end position="44"/>
    </location>
</feature>
<evidence type="ECO:0000256" key="13">
    <source>
        <dbReference type="ARBA" id="ARBA00023136"/>
    </source>
</evidence>
<evidence type="ECO:0000313" key="19">
    <source>
        <dbReference type="EMBL" id="ARP19394.1"/>
    </source>
</evidence>
<sequence>MNCSTLPLITISYREAYTLSDMAKNLILWLVIAVVLMSVFQSFGPGESNGRTVDYTTFVQEVGQGQIQEATFKDGEISFVRRGGGAKMVTYMPVYDQKLLDDLINQNVKVQGTPPEEQSLLGTIFISWFPMILLIGVWIFFMRQMQGGGGKGAMSFGKSKARMMSEEQIKTTFADVAGCDEAKEDVKELVDYLRDPSRFQKLGGKIPTGVLMVGPPGTGKTLLAKAIAGEAKVPFFTISGSDFVEMFVGVGASRVRDMFEQAKKAAPCIIFIDEIDAVGRQRGAGVGGGHDEREQTLNQMLVEMDGFEGNEGIIVIAATNRPDVLDPALLRPGRFDRQVVVGLPDVRGREQILKVHMRKVPLAGDVEPSLIARGTPGFSGADLANLVNEAALFAARGNKRNVSMVEFELAKDKIMMGAERRSMVMSEEVKESTAYHEAGHAIVGRLVPEHDPVYKVSIIPRGRALGVTMYLPEQDRVSMSRQHLESMISSLYGGRLAEELIYGADKVSTGASNDIERATDIARKMVTQWGFSEKLGPLLYAEDEGEVFLGRSVTQTKHVSDDTAKLIDDEVRQIIDRNYDRAKKILQENMDIMHAMKDALMKYETIDARQIDDLMERKAEIREPAGWSDNSASKPEDSDKPQAKQEVKEEATETAKDAEQPSSSETTSNEAPEKKDSE</sequence>
<dbReference type="PROSITE" id="PS00674">
    <property type="entry name" value="AAA"/>
    <property type="match status" value="1"/>
</dbReference>
<feature type="domain" description="AAA+ ATPase" evidence="18">
    <location>
        <begin position="206"/>
        <end position="345"/>
    </location>
</feature>
<keyword evidence="8 15" id="KW-0378">Hydrolase</keyword>
<feature type="transmembrane region" description="Helical" evidence="15">
    <location>
        <begin position="120"/>
        <end position="141"/>
    </location>
</feature>
<dbReference type="GO" id="GO:0006508">
    <property type="term" value="P:proteolysis"/>
    <property type="evidence" value="ECO:0007669"/>
    <property type="project" value="UniProtKB-KW"/>
</dbReference>
<organism evidence="19">
    <name type="scientific">Vibrio alginolyticus</name>
    <dbReference type="NCBI Taxonomy" id="663"/>
    <lineage>
        <taxon>Bacteria</taxon>
        <taxon>Pseudomonadati</taxon>
        <taxon>Pseudomonadota</taxon>
        <taxon>Gammaproteobacteria</taxon>
        <taxon>Vibrionales</taxon>
        <taxon>Vibrionaceae</taxon>
        <taxon>Vibrio</taxon>
    </lineage>
</organism>
<evidence type="ECO:0000256" key="4">
    <source>
        <dbReference type="ARBA" id="ARBA00022670"/>
    </source>
</evidence>
<keyword evidence="12 15" id="KW-0482">Metalloprotease</keyword>
<dbReference type="PANTHER" id="PTHR23076:SF97">
    <property type="entry name" value="ATP-DEPENDENT ZINC METALLOPROTEASE YME1L1"/>
    <property type="match status" value="1"/>
</dbReference>
<reference evidence="19" key="1">
    <citation type="submission" date="2016-10" db="EMBL/GenBank/DDBJ databases">
        <title>The High Quality Genome of Vibrio alginolyticus K01M1.</title>
        <authorList>
            <person name="Wendling C."/>
            <person name="Chibani C.M."/>
            <person name="Hertel R."/>
            <person name="Sproer C."/>
            <person name="Bunk B."/>
            <person name="Overmann J."/>
            <person name="Roth O."/>
            <person name="Liesegang H."/>
        </authorList>
    </citation>
    <scope>NUCLEOTIDE SEQUENCE</scope>
    <source>
        <strain evidence="19">K05K4</strain>
    </source>
</reference>
<dbReference type="Gene3D" id="1.10.8.60">
    <property type="match status" value="1"/>
</dbReference>
<dbReference type="AlphaFoldDB" id="A0A1W6W8Z7"/>
<dbReference type="GO" id="GO:0016887">
    <property type="term" value="F:ATP hydrolysis activity"/>
    <property type="evidence" value="ECO:0007669"/>
    <property type="project" value="UniProtKB-UniRule"/>
</dbReference>
<evidence type="ECO:0000256" key="14">
    <source>
        <dbReference type="ARBA" id="ARBA00061570"/>
    </source>
</evidence>
<dbReference type="InterPro" id="IPR041569">
    <property type="entry name" value="AAA_lid_3"/>
</dbReference>
<accession>A0A1W6W8Z7</accession>
<evidence type="ECO:0000256" key="10">
    <source>
        <dbReference type="ARBA" id="ARBA00022840"/>
    </source>
</evidence>
<dbReference type="SUPFAM" id="SSF140990">
    <property type="entry name" value="FtsH protease domain-like"/>
    <property type="match status" value="1"/>
</dbReference>
<dbReference type="Gene3D" id="3.40.50.300">
    <property type="entry name" value="P-loop containing nucleotide triphosphate hydrolases"/>
    <property type="match status" value="1"/>
</dbReference>
<comment type="cofactor">
    <cofactor evidence="15">
        <name>Zn(2+)</name>
        <dbReference type="ChEBI" id="CHEBI:29105"/>
    </cofactor>
    <text evidence="15">Binds 1 zinc ion per subunit.</text>
</comment>
<dbReference type="InterPro" id="IPR000642">
    <property type="entry name" value="Peptidase_M41"/>
</dbReference>
<evidence type="ECO:0000256" key="11">
    <source>
        <dbReference type="ARBA" id="ARBA00022989"/>
    </source>
</evidence>
<comment type="subcellular location">
    <subcellularLocation>
        <location evidence="15">Cell membrane</location>
        <topology evidence="15">Multi-pass membrane protein</topology>
        <orientation evidence="15">Cytoplasmic side</orientation>
    </subcellularLocation>
    <subcellularLocation>
        <location evidence="1">Membrane</location>
    </subcellularLocation>
</comment>
<keyword evidence="7 15" id="KW-0547">Nucleotide-binding</keyword>
<feature type="compositionally biased region" description="Polar residues" evidence="17">
    <location>
        <begin position="661"/>
        <end position="670"/>
    </location>
</feature>
<feature type="binding site" evidence="15">
    <location>
        <position position="436"/>
    </location>
    <ligand>
        <name>Zn(2+)</name>
        <dbReference type="ChEBI" id="CHEBI:29105"/>
        <note>catalytic</note>
    </ligand>
</feature>
<dbReference type="GO" id="GO:0008270">
    <property type="term" value="F:zinc ion binding"/>
    <property type="evidence" value="ECO:0007669"/>
    <property type="project" value="UniProtKB-UniRule"/>
</dbReference>
<evidence type="ECO:0000256" key="15">
    <source>
        <dbReference type="HAMAP-Rule" id="MF_01458"/>
    </source>
</evidence>
<dbReference type="Pfam" id="PF01434">
    <property type="entry name" value="Peptidase_M41"/>
    <property type="match status" value="1"/>
</dbReference>
<dbReference type="InterPro" id="IPR027417">
    <property type="entry name" value="P-loop_NTPase"/>
</dbReference>
<dbReference type="InterPro" id="IPR003960">
    <property type="entry name" value="ATPase_AAA_CS"/>
</dbReference>
<feature type="active site" evidence="15">
    <location>
        <position position="437"/>
    </location>
</feature>
<keyword evidence="5 15" id="KW-0812">Transmembrane</keyword>
<evidence type="ECO:0000256" key="6">
    <source>
        <dbReference type="ARBA" id="ARBA00022723"/>
    </source>
</evidence>
<keyword evidence="4 15" id="KW-0645">Protease</keyword>
<comment type="function">
    <text evidence="15">Acts as a processive, ATP-dependent zinc metallopeptidase for both cytoplasmic and membrane proteins. Plays a role in the quality control of integral membrane proteins.</text>
</comment>
<dbReference type="EC" id="3.4.24.-" evidence="15"/>
<comment type="similarity">
    <text evidence="16">Belongs to the AAA ATPase family.</text>
</comment>
<dbReference type="InterPro" id="IPR011546">
    <property type="entry name" value="Pept_M41_FtsH_extracell"/>
</dbReference>
<comment type="similarity">
    <text evidence="2 15">In the C-terminal section; belongs to the peptidase M41 family.</text>
</comment>
<feature type="region of interest" description="Disordered" evidence="17">
    <location>
        <begin position="622"/>
        <end position="678"/>
    </location>
</feature>
<feature type="binding site" evidence="15">
    <location>
        <begin position="214"/>
        <end position="221"/>
    </location>
    <ligand>
        <name>ATP</name>
        <dbReference type="ChEBI" id="CHEBI:30616"/>
    </ligand>
</feature>
<dbReference type="HAMAP" id="MF_01458">
    <property type="entry name" value="FtsH"/>
    <property type="match status" value="1"/>
</dbReference>
<keyword evidence="11 15" id="KW-1133">Transmembrane helix</keyword>
<dbReference type="FunFam" id="1.10.8.60:FF:000001">
    <property type="entry name" value="ATP-dependent zinc metalloprotease FtsH"/>
    <property type="match status" value="1"/>
</dbReference>
<dbReference type="Gene3D" id="3.30.720.210">
    <property type="match status" value="1"/>
</dbReference>
<dbReference type="InterPro" id="IPR005936">
    <property type="entry name" value="FtsH"/>
</dbReference>
<dbReference type="FunFam" id="1.20.58.760:FF:000001">
    <property type="entry name" value="ATP-dependent zinc metalloprotease FtsH"/>
    <property type="match status" value="1"/>
</dbReference>
<evidence type="ECO:0000256" key="17">
    <source>
        <dbReference type="SAM" id="MobiDB-lite"/>
    </source>
</evidence>
<dbReference type="NCBIfam" id="NF008004">
    <property type="entry name" value="PRK10733.1"/>
    <property type="match status" value="1"/>
</dbReference>
<dbReference type="CDD" id="cd19501">
    <property type="entry name" value="RecA-like_FtsH"/>
    <property type="match status" value="1"/>
</dbReference>
<dbReference type="SUPFAM" id="SSF52540">
    <property type="entry name" value="P-loop containing nucleoside triphosphate hydrolases"/>
    <property type="match status" value="1"/>
</dbReference>
<evidence type="ECO:0000256" key="12">
    <source>
        <dbReference type="ARBA" id="ARBA00023049"/>
    </source>
</evidence>
<proteinExistence type="inferred from homology"/>
<keyword evidence="3 15" id="KW-1003">Cell membrane</keyword>
<feature type="compositionally biased region" description="Basic and acidic residues" evidence="17">
    <location>
        <begin position="634"/>
        <end position="659"/>
    </location>
</feature>
<dbReference type="PANTHER" id="PTHR23076">
    <property type="entry name" value="METALLOPROTEASE M41 FTSH"/>
    <property type="match status" value="1"/>
</dbReference>
<dbReference type="SMART" id="SM00382">
    <property type="entry name" value="AAA"/>
    <property type="match status" value="1"/>
</dbReference>
<name>A0A1W6W8Z7_VIBAL</name>
<dbReference type="GO" id="GO:0004222">
    <property type="term" value="F:metalloendopeptidase activity"/>
    <property type="evidence" value="ECO:0007669"/>
    <property type="project" value="InterPro"/>
</dbReference>
<evidence type="ECO:0000256" key="9">
    <source>
        <dbReference type="ARBA" id="ARBA00022833"/>
    </source>
</evidence>
<keyword evidence="13 15" id="KW-0472">Membrane</keyword>
<keyword evidence="9 15" id="KW-0862">Zinc</keyword>
<dbReference type="NCBIfam" id="TIGR01241">
    <property type="entry name" value="FtsH_fam"/>
    <property type="match status" value="1"/>
</dbReference>
<protein>
    <recommendedName>
        <fullName evidence="15">ATP-dependent zinc metalloprotease FtsH</fullName>
        <ecNumber evidence="15">3.4.24.-</ecNumber>
    </recommendedName>
</protein>
<evidence type="ECO:0000256" key="2">
    <source>
        <dbReference type="ARBA" id="ARBA00010044"/>
    </source>
</evidence>
<dbReference type="GO" id="GO:0005886">
    <property type="term" value="C:plasma membrane"/>
    <property type="evidence" value="ECO:0007669"/>
    <property type="project" value="UniProtKB-SubCell"/>
</dbReference>
<evidence type="ECO:0000256" key="1">
    <source>
        <dbReference type="ARBA" id="ARBA00004370"/>
    </source>
</evidence>
<evidence type="ECO:0000256" key="3">
    <source>
        <dbReference type="ARBA" id="ARBA00022475"/>
    </source>
</evidence>
<dbReference type="Pfam" id="PF06480">
    <property type="entry name" value="FtsH_ext"/>
    <property type="match status" value="1"/>
</dbReference>